<protein>
    <recommendedName>
        <fullName evidence="2">Cell division protein FtsA</fullName>
    </recommendedName>
</protein>
<reference evidence="1" key="1">
    <citation type="submission" date="2018-05" db="EMBL/GenBank/DDBJ databases">
        <authorList>
            <person name="Lanie J.A."/>
            <person name="Ng W.-L."/>
            <person name="Kazmierczak K.M."/>
            <person name="Andrzejewski T.M."/>
            <person name="Davidsen T.M."/>
            <person name="Wayne K.J."/>
            <person name="Tettelin H."/>
            <person name="Glass J.I."/>
            <person name="Rusch D."/>
            <person name="Podicherti R."/>
            <person name="Tsui H.-C.T."/>
            <person name="Winkler M.E."/>
        </authorList>
    </citation>
    <scope>NUCLEOTIDE SEQUENCE</scope>
</reference>
<dbReference type="EMBL" id="UINC01005777">
    <property type="protein sequence ID" value="SVA23476.1"/>
    <property type="molecule type" value="Genomic_DNA"/>
</dbReference>
<dbReference type="PANTHER" id="PTHR32432:SF4">
    <property type="entry name" value="CELL DIVISION PROTEIN FTSA"/>
    <property type="match status" value="1"/>
</dbReference>
<dbReference type="SUPFAM" id="SSF53067">
    <property type="entry name" value="Actin-like ATPase domain"/>
    <property type="match status" value="1"/>
</dbReference>
<dbReference type="Gene3D" id="3.30.420.40">
    <property type="match status" value="1"/>
</dbReference>
<feature type="non-terminal residue" evidence="1">
    <location>
        <position position="1"/>
    </location>
</feature>
<accession>A0A381U5J1</accession>
<evidence type="ECO:0000313" key="1">
    <source>
        <dbReference type="EMBL" id="SVA23476.1"/>
    </source>
</evidence>
<gene>
    <name evidence="1" type="ORF">METZ01_LOCUS76330</name>
</gene>
<sequence length="110" mass="11943">EMFEMLNHEINVSGFRDIVSSGIALTGGASSLPGMAELAEEIFQLPVRVGIPANLGGLADVVGSPMYATSTGLIQYGMKSVKAGTTRELEGRHLFDKIFSRMKDWAEEFF</sequence>
<dbReference type="InterPro" id="IPR050696">
    <property type="entry name" value="FtsA/MreB"/>
</dbReference>
<dbReference type="Pfam" id="PF14450">
    <property type="entry name" value="FtsA"/>
    <property type="match status" value="1"/>
</dbReference>
<dbReference type="GO" id="GO:0032153">
    <property type="term" value="C:cell division site"/>
    <property type="evidence" value="ECO:0007669"/>
    <property type="project" value="TreeGrafter"/>
</dbReference>
<dbReference type="GO" id="GO:0009898">
    <property type="term" value="C:cytoplasmic side of plasma membrane"/>
    <property type="evidence" value="ECO:0007669"/>
    <property type="project" value="TreeGrafter"/>
</dbReference>
<name>A0A381U5J1_9ZZZZ</name>
<organism evidence="1">
    <name type="scientific">marine metagenome</name>
    <dbReference type="NCBI Taxonomy" id="408172"/>
    <lineage>
        <taxon>unclassified sequences</taxon>
        <taxon>metagenomes</taxon>
        <taxon>ecological metagenomes</taxon>
    </lineage>
</organism>
<proteinExistence type="predicted"/>
<dbReference type="InterPro" id="IPR043129">
    <property type="entry name" value="ATPase_NBD"/>
</dbReference>
<dbReference type="PANTHER" id="PTHR32432">
    <property type="entry name" value="CELL DIVISION PROTEIN FTSA-RELATED"/>
    <property type="match status" value="1"/>
</dbReference>
<dbReference type="AlphaFoldDB" id="A0A381U5J1"/>
<dbReference type="GO" id="GO:0051301">
    <property type="term" value="P:cell division"/>
    <property type="evidence" value="ECO:0007669"/>
    <property type="project" value="TreeGrafter"/>
</dbReference>
<evidence type="ECO:0008006" key="2">
    <source>
        <dbReference type="Google" id="ProtNLM"/>
    </source>
</evidence>